<proteinExistence type="predicted"/>
<dbReference type="Gene3D" id="3.30.70.270">
    <property type="match status" value="1"/>
</dbReference>
<sequence length="569" mass="65250">MDKKVHVALWICWIIATPIFLTVAFDISPPAFKGYEWDIAAFLLLMCLVSIWPIIINDTSIFYVQGVSLVVFLFFGLFIEMILTQIAVIVLLLKVRVGFKDLYRYPLNALLFYCISLGGAGVYYLVGGTHGLLTFNEDFLAIIAYGLSVFIINQSLLSFFQVFIFKMKFKFLTRGFLWELFTSLLVFPMGIGLYFLYLQAGMKAIFFVGIPLLGLSIFLALYYKTQRINHYLQQASEIGHQLTERLQKKDVLDIFMEKVTNMIPLEAAYIIDVYEKDKLRIVRKFENGKIHVNVEEAKSPDRGISGHVYIMRESVIFHRRKQWKHIHKSQLPETVESVIGVPVIRNQDLVGIVILASNKKHAFDRAQLMIIDLLSAYLGVAVENAKNYEETRRQSEHCPLTGLYNYRYLEHKLDREFKHLQQRKLDTLTLILLDIDHFKAVNDTYGHHAGNEVLIQLSKRLLQYVRKKGTVARYGGEEFVILLPNFEKQNSVAFAEELRQLIANQPFEIEHSLQNNNSRTISVFITASFGVATAPIDADDTFSLIRHADRAMYIGAKKAGRNKVAAYVS</sequence>
<dbReference type="PANTHER" id="PTHR45138">
    <property type="entry name" value="REGULATORY COMPONENTS OF SENSORY TRANSDUCTION SYSTEM"/>
    <property type="match status" value="1"/>
</dbReference>
<feature type="transmembrane region" description="Helical" evidence="1">
    <location>
        <begin position="6"/>
        <end position="25"/>
    </location>
</feature>
<dbReference type="EMBL" id="JAGDEL010000026">
    <property type="protein sequence ID" value="MBO1514748.1"/>
    <property type="molecule type" value="Genomic_DNA"/>
</dbReference>
<feature type="transmembrane region" description="Helical" evidence="1">
    <location>
        <begin position="37"/>
        <end position="56"/>
    </location>
</feature>
<gene>
    <name evidence="3" type="ORF">I7822_24245</name>
</gene>
<accession>A0ABS3NA05</accession>
<dbReference type="RefSeq" id="WP_207981654.1">
    <property type="nucleotide sequence ID" value="NZ_JAGDEL010000026.1"/>
</dbReference>
<feature type="transmembrane region" description="Helical" evidence="1">
    <location>
        <begin position="62"/>
        <end position="93"/>
    </location>
</feature>
<dbReference type="SUPFAM" id="SSF55073">
    <property type="entry name" value="Nucleotide cyclase"/>
    <property type="match status" value="1"/>
</dbReference>
<dbReference type="SMART" id="SM00267">
    <property type="entry name" value="GGDEF"/>
    <property type="match status" value="1"/>
</dbReference>
<dbReference type="InterPro" id="IPR000160">
    <property type="entry name" value="GGDEF_dom"/>
</dbReference>
<keyword evidence="1" id="KW-1133">Transmembrane helix</keyword>
<dbReference type="SUPFAM" id="SSF55781">
    <property type="entry name" value="GAF domain-like"/>
    <property type="match status" value="1"/>
</dbReference>
<evidence type="ECO:0000259" key="2">
    <source>
        <dbReference type="PROSITE" id="PS50887"/>
    </source>
</evidence>
<dbReference type="Pfam" id="PF00990">
    <property type="entry name" value="GGDEF"/>
    <property type="match status" value="1"/>
</dbReference>
<evidence type="ECO:0000256" key="1">
    <source>
        <dbReference type="SAM" id="Phobius"/>
    </source>
</evidence>
<feature type="domain" description="GGDEF" evidence="2">
    <location>
        <begin position="426"/>
        <end position="569"/>
    </location>
</feature>
<keyword evidence="4" id="KW-1185">Reference proteome</keyword>
<dbReference type="PROSITE" id="PS50887">
    <property type="entry name" value="GGDEF"/>
    <property type="match status" value="1"/>
</dbReference>
<evidence type="ECO:0000313" key="3">
    <source>
        <dbReference type="EMBL" id="MBO1514748.1"/>
    </source>
</evidence>
<dbReference type="InterPro" id="IPR029016">
    <property type="entry name" value="GAF-like_dom_sf"/>
</dbReference>
<reference evidence="3 4" key="1">
    <citation type="submission" date="2021-03" db="EMBL/GenBank/DDBJ databases">
        <title>Whole genome sequence of Metabacillus bambusae BG109.</title>
        <authorList>
            <person name="Jeong J.W."/>
        </authorList>
    </citation>
    <scope>NUCLEOTIDE SEQUENCE [LARGE SCALE GENOMIC DNA]</scope>
    <source>
        <strain evidence="3 4">BG109</strain>
    </source>
</reference>
<dbReference type="Pfam" id="PF13185">
    <property type="entry name" value="GAF_2"/>
    <property type="match status" value="1"/>
</dbReference>
<dbReference type="InterPro" id="IPR003018">
    <property type="entry name" value="GAF"/>
</dbReference>
<dbReference type="InterPro" id="IPR050469">
    <property type="entry name" value="Diguanylate_Cyclase"/>
</dbReference>
<name>A0ABS3NA05_9BACI</name>
<evidence type="ECO:0000313" key="4">
    <source>
        <dbReference type="Proteomes" id="UP000663981"/>
    </source>
</evidence>
<dbReference type="SMART" id="SM00065">
    <property type="entry name" value="GAF"/>
    <property type="match status" value="1"/>
</dbReference>
<feature type="transmembrane region" description="Helical" evidence="1">
    <location>
        <begin position="105"/>
        <end position="127"/>
    </location>
</feature>
<dbReference type="PANTHER" id="PTHR45138:SF9">
    <property type="entry name" value="DIGUANYLATE CYCLASE DGCM-RELATED"/>
    <property type="match status" value="1"/>
</dbReference>
<organism evidence="3 4">
    <name type="scientific">Metabacillus bambusae</name>
    <dbReference type="NCBI Taxonomy" id="2795218"/>
    <lineage>
        <taxon>Bacteria</taxon>
        <taxon>Bacillati</taxon>
        <taxon>Bacillota</taxon>
        <taxon>Bacilli</taxon>
        <taxon>Bacillales</taxon>
        <taxon>Bacillaceae</taxon>
        <taxon>Metabacillus</taxon>
    </lineage>
</organism>
<dbReference type="InterPro" id="IPR043128">
    <property type="entry name" value="Rev_trsase/Diguanyl_cyclase"/>
</dbReference>
<dbReference type="InterPro" id="IPR029787">
    <property type="entry name" value="Nucleotide_cyclase"/>
</dbReference>
<keyword evidence="1" id="KW-0812">Transmembrane</keyword>
<protein>
    <submittedName>
        <fullName evidence="3">GGDEF domain-containing protein</fullName>
    </submittedName>
</protein>
<comment type="caution">
    <text evidence="3">The sequence shown here is derived from an EMBL/GenBank/DDBJ whole genome shotgun (WGS) entry which is preliminary data.</text>
</comment>
<keyword evidence="1" id="KW-0472">Membrane</keyword>
<dbReference type="NCBIfam" id="TIGR00254">
    <property type="entry name" value="GGDEF"/>
    <property type="match status" value="1"/>
</dbReference>
<feature type="transmembrane region" description="Helical" evidence="1">
    <location>
        <begin position="204"/>
        <end position="223"/>
    </location>
</feature>
<feature type="transmembrane region" description="Helical" evidence="1">
    <location>
        <begin position="176"/>
        <end position="198"/>
    </location>
</feature>
<dbReference type="Proteomes" id="UP000663981">
    <property type="component" value="Unassembled WGS sequence"/>
</dbReference>
<dbReference type="CDD" id="cd01949">
    <property type="entry name" value="GGDEF"/>
    <property type="match status" value="1"/>
</dbReference>
<feature type="transmembrane region" description="Helical" evidence="1">
    <location>
        <begin position="139"/>
        <end position="164"/>
    </location>
</feature>
<dbReference type="Gene3D" id="3.30.450.40">
    <property type="match status" value="1"/>
</dbReference>